<keyword evidence="2" id="KW-1185">Reference proteome</keyword>
<dbReference type="STRING" id="675864.SAMN04489747_1807"/>
<dbReference type="GO" id="GO:0016301">
    <property type="term" value="F:kinase activity"/>
    <property type="evidence" value="ECO:0007669"/>
    <property type="project" value="UniProtKB-KW"/>
</dbReference>
<dbReference type="InterPro" id="IPR027417">
    <property type="entry name" value="P-loop_NTPase"/>
</dbReference>
<keyword evidence="1" id="KW-0808">Transferase</keyword>
<organism evidence="1 2">
    <name type="scientific">Auraticoccus monumenti</name>
    <dbReference type="NCBI Taxonomy" id="675864"/>
    <lineage>
        <taxon>Bacteria</taxon>
        <taxon>Bacillati</taxon>
        <taxon>Actinomycetota</taxon>
        <taxon>Actinomycetes</taxon>
        <taxon>Propionibacteriales</taxon>
        <taxon>Propionibacteriaceae</taxon>
        <taxon>Auraticoccus</taxon>
    </lineage>
</organism>
<name>A0A1G6XTQ6_9ACTN</name>
<proteinExistence type="predicted"/>
<keyword evidence="1" id="KW-0418">Kinase</keyword>
<sequence length="195" mass="21353">MTTTPRTLVLVAGASGSGKSRLALMARRPLVRLDDFYRDGDEPDMPHTLGIVDWDDVRSWRLDAAVEGLLTLCRDGAATVPVYDIAANAAVGEHVVELGDGGCVVAEGVFAPDVLAPAREAGMVVQPIWLDRPRTLTFVLRLVRDLRERRKAPWVLVRRGLALWRSEPGMRRRALALGFQPLGLRAALAQLARQA</sequence>
<reference evidence="1 2" key="1">
    <citation type="submission" date="2016-10" db="EMBL/GenBank/DDBJ databases">
        <authorList>
            <person name="de Groot N.N."/>
        </authorList>
    </citation>
    <scope>NUCLEOTIDE SEQUENCE [LARGE SCALE GENOMIC DNA]</scope>
    <source>
        <strain evidence="1 2">MON 2.2</strain>
    </source>
</reference>
<dbReference type="Gene3D" id="3.40.50.300">
    <property type="entry name" value="P-loop containing nucleotide triphosphate hydrolases"/>
    <property type="match status" value="1"/>
</dbReference>
<dbReference type="EMBL" id="LT629688">
    <property type="protein sequence ID" value="SDD81584.1"/>
    <property type="molecule type" value="Genomic_DNA"/>
</dbReference>
<evidence type="ECO:0000313" key="1">
    <source>
        <dbReference type="EMBL" id="SDD81584.1"/>
    </source>
</evidence>
<dbReference type="SUPFAM" id="SSF52540">
    <property type="entry name" value="P-loop containing nucleoside triphosphate hydrolases"/>
    <property type="match status" value="1"/>
</dbReference>
<evidence type="ECO:0000313" key="2">
    <source>
        <dbReference type="Proteomes" id="UP000198546"/>
    </source>
</evidence>
<dbReference type="AlphaFoldDB" id="A0A1G6XTQ6"/>
<dbReference type="Proteomes" id="UP000198546">
    <property type="component" value="Chromosome i"/>
</dbReference>
<protein>
    <submittedName>
        <fullName evidence="1">Uridine kinase</fullName>
    </submittedName>
</protein>
<gene>
    <name evidence="1" type="ORF">SAMN04489747_1807</name>
</gene>
<accession>A0A1G6XTQ6</accession>